<dbReference type="FunFam" id="2.40.180.10:FF:000001">
    <property type="entry name" value="Catalase"/>
    <property type="match status" value="1"/>
</dbReference>
<dbReference type="GO" id="GO:0046872">
    <property type="term" value="F:metal ion binding"/>
    <property type="evidence" value="ECO:0007669"/>
    <property type="project" value="UniProtKB-KW"/>
</dbReference>
<keyword evidence="2 11" id="KW-0575">Peroxidase</keyword>
<dbReference type="PROSITE" id="PS00437">
    <property type="entry name" value="CATALASE_1"/>
    <property type="match status" value="1"/>
</dbReference>
<evidence type="ECO:0000256" key="6">
    <source>
        <dbReference type="ARBA" id="ARBA00023004"/>
    </source>
</evidence>
<dbReference type="GO" id="GO:0005777">
    <property type="term" value="C:peroxisome"/>
    <property type="evidence" value="ECO:0007669"/>
    <property type="project" value="TreeGrafter"/>
</dbReference>
<dbReference type="GO" id="GO:0042542">
    <property type="term" value="P:response to hydrogen peroxide"/>
    <property type="evidence" value="ECO:0007669"/>
    <property type="project" value="TreeGrafter"/>
</dbReference>
<keyword evidence="3 10" id="KW-0349">Heme</keyword>
<dbReference type="CDD" id="cd08156">
    <property type="entry name" value="catalase_clade_3"/>
    <property type="match status" value="1"/>
</dbReference>
<keyword evidence="5 11" id="KW-0560">Oxidoreductase</keyword>
<evidence type="ECO:0000256" key="11">
    <source>
        <dbReference type="RuleBase" id="RU000498"/>
    </source>
</evidence>
<comment type="catalytic activity">
    <reaction evidence="8 11">
        <text>2 H2O2 = O2 + 2 H2O</text>
        <dbReference type="Rhea" id="RHEA:20309"/>
        <dbReference type="ChEBI" id="CHEBI:15377"/>
        <dbReference type="ChEBI" id="CHEBI:15379"/>
        <dbReference type="ChEBI" id="CHEBI:16240"/>
        <dbReference type="EC" id="1.11.1.6"/>
    </reaction>
</comment>
<dbReference type="InterPro" id="IPR011614">
    <property type="entry name" value="Catalase_core"/>
</dbReference>
<dbReference type="AlphaFoldDB" id="I1Z742"/>
<evidence type="ECO:0000256" key="4">
    <source>
        <dbReference type="ARBA" id="ARBA00022723"/>
    </source>
</evidence>
<protein>
    <recommendedName>
        <fullName evidence="11">Catalase</fullName>
        <ecNumber evidence="11">1.11.1.6</ecNumber>
    </recommendedName>
</protein>
<dbReference type="InterPro" id="IPR010582">
    <property type="entry name" value="Catalase_immune_responsive"/>
</dbReference>
<dbReference type="InterPro" id="IPR024708">
    <property type="entry name" value="Catalase_AS"/>
</dbReference>
<dbReference type="Pfam" id="PF00199">
    <property type="entry name" value="Catalase"/>
    <property type="match status" value="1"/>
</dbReference>
<dbReference type="GO" id="GO:0020037">
    <property type="term" value="F:heme binding"/>
    <property type="evidence" value="ECO:0007669"/>
    <property type="project" value="InterPro"/>
</dbReference>
<evidence type="ECO:0000256" key="13">
    <source>
        <dbReference type="SAM" id="MobiDB-lite"/>
    </source>
</evidence>
<dbReference type="GO" id="GO:0004096">
    <property type="term" value="F:catalase activity"/>
    <property type="evidence" value="ECO:0007669"/>
    <property type="project" value="UniProtKB-EC"/>
</dbReference>
<reference evidence="15" key="1">
    <citation type="submission" date="2012-02" db="EMBL/GenBank/DDBJ databases">
        <title>Cloning and sequence analysis of Catalase genes in the plant parasitic nematode Ditylenchus destructor.</title>
        <authorList>
            <person name="Ding Z."/>
            <person name="He X."/>
            <person name="Xiang J."/>
            <person name="Song J."/>
        </authorList>
    </citation>
    <scope>NUCLEOTIDE SEQUENCE</scope>
</reference>
<dbReference type="PIRSF" id="PIRSF038928">
    <property type="entry name" value="Catalase_clade1-3"/>
    <property type="match status" value="1"/>
</dbReference>
<dbReference type="EMBL" id="JQ609356">
    <property type="protein sequence ID" value="AFJ15102.1"/>
    <property type="molecule type" value="mRNA"/>
</dbReference>
<dbReference type="InterPro" id="IPR020835">
    <property type="entry name" value="Catalase_sf"/>
</dbReference>
<dbReference type="PANTHER" id="PTHR11465:SF9">
    <property type="entry name" value="CATALASE"/>
    <property type="match status" value="1"/>
</dbReference>
<dbReference type="PANTHER" id="PTHR11465">
    <property type="entry name" value="CATALASE"/>
    <property type="match status" value="1"/>
</dbReference>
<dbReference type="PROSITE" id="PS51402">
    <property type="entry name" value="CATALASE_3"/>
    <property type="match status" value="1"/>
</dbReference>
<dbReference type="InterPro" id="IPR040333">
    <property type="entry name" value="Catalase_3"/>
</dbReference>
<evidence type="ECO:0000256" key="12">
    <source>
        <dbReference type="RuleBase" id="RU004142"/>
    </source>
</evidence>
<name>I1Z742_9BILA</name>
<dbReference type="PRINTS" id="PR00067">
    <property type="entry name" value="CATALASE"/>
</dbReference>
<dbReference type="InterPro" id="IPR002226">
    <property type="entry name" value="Catalase_haem_BS"/>
</dbReference>
<dbReference type="PROSITE" id="PS00438">
    <property type="entry name" value="CATALASE_2"/>
    <property type="match status" value="1"/>
</dbReference>
<feature type="region of interest" description="Disordered" evidence="13">
    <location>
        <begin position="1"/>
        <end position="30"/>
    </location>
</feature>
<feature type="compositionally biased region" description="Polar residues" evidence="13">
    <location>
        <begin position="12"/>
        <end position="30"/>
    </location>
</feature>
<feature type="domain" description="Catalase core" evidence="14">
    <location>
        <begin position="27"/>
        <end position="413"/>
    </location>
</feature>
<dbReference type="SMART" id="SM01060">
    <property type="entry name" value="Catalase"/>
    <property type="match status" value="1"/>
</dbReference>
<keyword evidence="4 10" id="KW-0479">Metal-binding</keyword>
<feature type="active site" evidence="9">
    <location>
        <position position="74"/>
    </location>
</feature>
<dbReference type="InterPro" id="IPR024711">
    <property type="entry name" value="Catalase_clade1/3"/>
</dbReference>
<sequence length="509" mass="58256">MAPQTKDRAENQLETYKQHQPNPPAFTTSTGAQVWQKNTALTAGPRGPMLMQDVAYLDEMAHFDRERIPERVVHAKGGGAHGYFEVTHDISKYTRACVFNEIGKKTPMFIRFSTVGGESGSADTARDPRGFAMKFYTEEGNWDLVGNNTPIFFIREPAMFPNFIHTQKRNPATHLKDPNMYWDFWSLCPESLHQVMFLFSDRGTPDGFRHMNGYGSHTFKLVNREGNAVYCKFHAKTAQGIKNLEAEEAARLSGADPDYAIRDLYNAIETGDFPQWNFFIQVMTFDQAEKFQWNPFDVTKIWPHKEYPLIPVGRFVLNRNPSNYFAEVEQAAFCPSHVIPGIEFSPDKMLQGRLFSYKDTQYHRLGTNYQQLPINCPFRARPFGNTQRDGQMALGDNQGGAPNYWPNSFNGAVVSTNSHVRESHFAITGDVDRHDAHGDANYDQPAMFWTKVLDDGGRKRLVENILSTLKMVKPHLQERVIAEFTKVHKDMGRMLQLGIEKYQNNRHHI</sequence>
<evidence type="ECO:0000313" key="15">
    <source>
        <dbReference type="EMBL" id="AFJ15102.1"/>
    </source>
</evidence>
<organism evidence="15">
    <name type="scientific">Ditylenchus destructor</name>
    <dbReference type="NCBI Taxonomy" id="166010"/>
    <lineage>
        <taxon>Eukaryota</taxon>
        <taxon>Metazoa</taxon>
        <taxon>Ecdysozoa</taxon>
        <taxon>Nematoda</taxon>
        <taxon>Chromadorea</taxon>
        <taxon>Rhabditida</taxon>
        <taxon>Tylenchina</taxon>
        <taxon>Tylenchomorpha</taxon>
        <taxon>Sphaerularioidea</taxon>
        <taxon>Anguinidae</taxon>
        <taxon>Anguininae</taxon>
        <taxon>Ditylenchus</taxon>
    </lineage>
</organism>
<dbReference type="EC" id="1.11.1.6" evidence="11"/>
<feature type="compositionally biased region" description="Basic and acidic residues" evidence="13">
    <location>
        <begin position="1"/>
        <end position="11"/>
    </location>
</feature>
<comment type="similarity">
    <text evidence="1 11">Belongs to the catalase family.</text>
</comment>
<evidence type="ECO:0000256" key="10">
    <source>
        <dbReference type="PIRSR" id="PIRSR038928-2"/>
    </source>
</evidence>
<evidence type="ECO:0000256" key="1">
    <source>
        <dbReference type="ARBA" id="ARBA00005329"/>
    </source>
</evidence>
<proteinExistence type="evidence at transcript level"/>
<evidence type="ECO:0000256" key="7">
    <source>
        <dbReference type="ARBA" id="ARBA00023324"/>
    </source>
</evidence>
<evidence type="ECO:0000259" key="14">
    <source>
        <dbReference type="SMART" id="SM01060"/>
    </source>
</evidence>
<keyword evidence="6 10" id="KW-0408">Iron</keyword>
<evidence type="ECO:0000256" key="5">
    <source>
        <dbReference type="ARBA" id="ARBA00023002"/>
    </source>
</evidence>
<evidence type="ECO:0000256" key="9">
    <source>
        <dbReference type="PIRSR" id="PIRSR038928-1"/>
    </source>
</evidence>
<feature type="binding site" description="axial binding residue" evidence="10">
    <location>
        <position position="357"/>
    </location>
    <ligand>
        <name>heme</name>
        <dbReference type="ChEBI" id="CHEBI:30413"/>
    </ligand>
    <ligandPart>
        <name>Fe</name>
        <dbReference type="ChEBI" id="CHEBI:18248"/>
    </ligandPart>
</feature>
<dbReference type="GO" id="GO:0005739">
    <property type="term" value="C:mitochondrion"/>
    <property type="evidence" value="ECO:0007669"/>
    <property type="project" value="TreeGrafter"/>
</dbReference>
<dbReference type="GO" id="GO:0042744">
    <property type="term" value="P:hydrogen peroxide catabolic process"/>
    <property type="evidence" value="ECO:0007669"/>
    <property type="project" value="UniProtKB-KW"/>
</dbReference>
<keyword evidence="7 11" id="KW-0376">Hydrogen peroxide</keyword>
<feature type="active site" evidence="9">
    <location>
        <position position="147"/>
    </location>
</feature>
<dbReference type="SUPFAM" id="SSF56634">
    <property type="entry name" value="Heme-dependent catalase-like"/>
    <property type="match status" value="1"/>
</dbReference>
<comment type="function">
    <text evidence="12">Catalyzes the degradation of hydrogen peroxide (H(2)O(2)) generated by peroxisomal oxidases to water and oxygen, thereby protecting cells from the toxic effects of hydrogen peroxide.</text>
</comment>
<dbReference type="Gene3D" id="2.40.180.10">
    <property type="entry name" value="Catalase core domain"/>
    <property type="match status" value="1"/>
</dbReference>
<evidence type="ECO:0000256" key="3">
    <source>
        <dbReference type="ARBA" id="ARBA00022617"/>
    </source>
</evidence>
<dbReference type="Pfam" id="PF06628">
    <property type="entry name" value="Catalase-rel"/>
    <property type="match status" value="1"/>
</dbReference>
<accession>I1Z742</accession>
<evidence type="ECO:0000256" key="2">
    <source>
        <dbReference type="ARBA" id="ARBA00022559"/>
    </source>
</evidence>
<evidence type="ECO:0000256" key="8">
    <source>
        <dbReference type="ARBA" id="ARBA00049254"/>
    </source>
</evidence>
<dbReference type="InterPro" id="IPR018028">
    <property type="entry name" value="Catalase"/>
</dbReference>
<comment type="cofactor">
    <cofactor evidence="10">
        <name>heme</name>
        <dbReference type="ChEBI" id="CHEBI:30413"/>
    </cofactor>
</comment>